<feature type="domain" description="CSC1/OSCA1-like 7TM region" evidence="9">
    <location>
        <begin position="447"/>
        <end position="722"/>
    </location>
</feature>
<feature type="compositionally biased region" description="Basic and acidic residues" evidence="7">
    <location>
        <begin position="789"/>
        <end position="800"/>
    </location>
</feature>
<evidence type="ECO:0000256" key="4">
    <source>
        <dbReference type="ARBA" id="ARBA00022692"/>
    </source>
</evidence>
<keyword evidence="5 8" id="KW-1133">Transmembrane helix</keyword>
<organism evidence="12 13">
    <name type="scientific">Lasiosphaeria hispida</name>
    <dbReference type="NCBI Taxonomy" id="260671"/>
    <lineage>
        <taxon>Eukaryota</taxon>
        <taxon>Fungi</taxon>
        <taxon>Dikarya</taxon>
        <taxon>Ascomycota</taxon>
        <taxon>Pezizomycotina</taxon>
        <taxon>Sordariomycetes</taxon>
        <taxon>Sordariomycetidae</taxon>
        <taxon>Sordariales</taxon>
        <taxon>Lasiosphaeriaceae</taxon>
        <taxon>Lasiosphaeria</taxon>
    </lineage>
</organism>
<feature type="transmembrane region" description="Helical" evidence="8">
    <location>
        <begin position="703"/>
        <end position="723"/>
    </location>
</feature>
<protein>
    <recommendedName>
        <fullName evidence="14">DUF221-domain-containing protein</fullName>
    </recommendedName>
</protein>
<evidence type="ECO:0000256" key="6">
    <source>
        <dbReference type="ARBA" id="ARBA00023136"/>
    </source>
</evidence>
<keyword evidence="3" id="KW-0813">Transport</keyword>
<dbReference type="Pfam" id="PF13967">
    <property type="entry name" value="RSN1_TM"/>
    <property type="match status" value="1"/>
</dbReference>
<evidence type="ECO:0000259" key="11">
    <source>
        <dbReference type="Pfam" id="PF14703"/>
    </source>
</evidence>
<feature type="transmembrane region" description="Helical" evidence="8">
    <location>
        <begin position="543"/>
        <end position="564"/>
    </location>
</feature>
<comment type="caution">
    <text evidence="12">The sequence shown here is derived from an EMBL/GenBank/DDBJ whole genome shotgun (WGS) entry which is preliminary data.</text>
</comment>
<feature type="transmembrane region" description="Helical" evidence="8">
    <location>
        <begin position="595"/>
        <end position="619"/>
    </location>
</feature>
<feature type="transmembrane region" description="Helical" evidence="8">
    <location>
        <begin position="502"/>
        <end position="522"/>
    </location>
</feature>
<dbReference type="Pfam" id="PF14703">
    <property type="entry name" value="PHM7_cyt"/>
    <property type="match status" value="1"/>
</dbReference>
<evidence type="ECO:0000313" key="13">
    <source>
        <dbReference type="Proteomes" id="UP001275084"/>
    </source>
</evidence>
<accession>A0AAJ0HT37</accession>
<sequence>MSIFEDPDDPGNGDGNGTCDGDRYTGPGTKDTQVQLVISLALGVSAFLAFCTLRPRWKSLYAARKRHLDSSIGLPILPDTFFGWMPALYKITEQQVLASAGLDAFVFLTFFKMAMKLFAIMFFFAAVVLEPINQHFIDETNKTESASFQLFRQYPTFRQYGHARLFNDDDDDDDDDDTSFNHNMGYLWSYLVFTYFFTWLALYIMHKETFRVIRVRQDYLGTQSTITDRTFRLSGIPKELRTEAAIKELVERLEIGKVESVTLCRNWKELDDLVEHRHKVLAQLEETWSVYIAQKPLLVAAAPPIEDSDATTGRENGEPREGVDEEAAESDRLIRGGWDDPSGGGRARPQTRFWYGFLRLQSRKTDAIDYYSEKLRLLDEKIIAARKKKYDAADLAFVTMDSIAACQMAIQAVIDPHPGRLLTKPAPAPSDVVWRNTYAPRVKRRIRSWTVTVFVGFLTVVWLLPVAFLASVLSICTIRVALPSFADWLGDHEIARSLVQTGLPTIVVSLLNVAVPYLYDFLSYNQGMISQSDIALSTISKNFFFTFFNIFLIFTVFGAVTSIIDVLRNSLKDTTYIAYKLAGKLVDLNFFYTNFIMLQGLGLFPFRLLEFGSVSLYPVYRLGAKTPRDFAQIVEPPKFYYGFYLPTALLVFILCLVYSVLPRGYLVLGLGLAYFTLGYYTYKYQLLYAMDQPQHATGGAWRIICYRLLVGLVVFQLTMSGFLALKSAFTIALLVVPLLIATLWYSWSFRKQFEPLTRFISLRSIKQGEDVGAEAILDDNLGGEGGGQQERELLRRGSTVDEDREKGLRFVNPSLVVPLQQPWIYKDPPPPLAESEAGNDSPGDVDAPGGEREYEPEYQRGLGGRASRAGTSSNSSSSVSLGDTHIWRDA</sequence>
<feature type="transmembrane region" description="Helical" evidence="8">
    <location>
        <begin position="187"/>
        <end position="206"/>
    </location>
</feature>
<name>A0AAJ0HT37_9PEZI</name>
<feature type="region of interest" description="Disordered" evidence="7">
    <location>
        <begin position="304"/>
        <end position="346"/>
    </location>
</feature>
<dbReference type="Pfam" id="PF02714">
    <property type="entry name" value="RSN1_7TM"/>
    <property type="match status" value="1"/>
</dbReference>
<dbReference type="EMBL" id="JAUIQD010000001">
    <property type="protein sequence ID" value="KAK3362381.1"/>
    <property type="molecule type" value="Genomic_DNA"/>
</dbReference>
<evidence type="ECO:0000256" key="5">
    <source>
        <dbReference type="ARBA" id="ARBA00022989"/>
    </source>
</evidence>
<evidence type="ECO:0000259" key="9">
    <source>
        <dbReference type="Pfam" id="PF02714"/>
    </source>
</evidence>
<dbReference type="InterPro" id="IPR003864">
    <property type="entry name" value="CSC1/OSCA1-like_7TM"/>
</dbReference>
<evidence type="ECO:0000256" key="2">
    <source>
        <dbReference type="ARBA" id="ARBA00007779"/>
    </source>
</evidence>
<proteinExistence type="inferred from homology"/>
<feature type="domain" description="CSC1/OSCA1-like cytosolic" evidence="11">
    <location>
        <begin position="228"/>
        <end position="436"/>
    </location>
</feature>
<keyword evidence="13" id="KW-1185">Reference proteome</keyword>
<feature type="region of interest" description="Disordered" evidence="7">
    <location>
        <begin position="826"/>
        <end position="890"/>
    </location>
</feature>
<dbReference type="InterPro" id="IPR045122">
    <property type="entry name" value="Csc1-like"/>
</dbReference>
<feature type="transmembrane region" description="Helical" evidence="8">
    <location>
        <begin position="639"/>
        <end position="659"/>
    </location>
</feature>
<dbReference type="GO" id="GO:0005227">
    <property type="term" value="F:calcium-activated cation channel activity"/>
    <property type="evidence" value="ECO:0007669"/>
    <property type="project" value="InterPro"/>
</dbReference>
<dbReference type="GO" id="GO:0005886">
    <property type="term" value="C:plasma membrane"/>
    <property type="evidence" value="ECO:0007669"/>
    <property type="project" value="TreeGrafter"/>
</dbReference>
<dbReference type="PANTHER" id="PTHR13018:SF5">
    <property type="entry name" value="RE44586P"/>
    <property type="match status" value="1"/>
</dbReference>
<feature type="transmembrane region" description="Helical" evidence="8">
    <location>
        <begin position="451"/>
        <end position="482"/>
    </location>
</feature>
<evidence type="ECO:0000256" key="1">
    <source>
        <dbReference type="ARBA" id="ARBA00004141"/>
    </source>
</evidence>
<evidence type="ECO:0008006" key="14">
    <source>
        <dbReference type="Google" id="ProtNLM"/>
    </source>
</evidence>
<dbReference type="AlphaFoldDB" id="A0AAJ0HT37"/>
<dbReference type="Proteomes" id="UP001275084">
    <property type="component" value="Unassembled WGS sequence"/>
</dbReference>
<feature type="transmembrane region" description="Helical" evidence="8">
    <location>
        <begin position="33"/>
        <end position="51"/>
    </location>
</feature>
<keyword evidence="4 8" id="KW-0812">Transmembrane</keyword>
<feature type="transmembrane region" description="Helical" evidence="8">
    <location>
        <begin position="665"/>
        <end position="682"/>
    </location>
</feature>
<reference evidence="12" key="2">
    <citation type="submission" date="2023-06" db="EMBL/GenBank/DDBJ databases">
        <authorList>
            <consortium name="Lawrence Berkeley National Laboratory"/>
            <person name="Haridas S."/>
            <person name="Hensen N."/>
            <person name="Bonometti L."/>
            <person name="Westerberg I."/>
            <person name="Brannstrom I.O."/>
            <person name="Guillou S."/>
            <person name="Cros-Aarteil S."/>
            <person name="Calhoun S."/>
            <person name="Kuo A."/>
            <person name="Mondo S."/>
            <person name="Pangilinan J."/>
            <person name="Riley R."/>
            <person name="Labutti K."/>
            <person name="Andreopoulos B."/>
            <person name="Lipzen A."/>
            <person name="Chen C."/>
            <person name="Yanf M."/>
            <person name="Daum C."/>
            <person name="Ng V."/>
            <person name="Clum A."/>
            <person name="Steindorff A."/>
            <person name="Ohm R."/>
            <person name="Martin F."/>
            <person name="Silar P."/>
            <person name="Natvig D."/>
            <person name="Lalanne C."/>
            <person name="Gautier V."/>
            <person name="Ament-Velasquez S.L."/>
            <person name="Kruys A."/>
            <person name="Hutchinson M.I."/>
            <person name="Powell A.J."/>
            <person name="Barry K."/>
            <person name="Miller A.N."/>
            <person name="Grigoriev I.V."/>
            <person name="Debuchy R."/>
            <person name="Gladieux P."/>
            <person name="Thoren M.H."/>
            <person name="Johannesson H."/>
        </authorList>
    </citation>
    <scope>NUCLEOTIDE SEQUENCE</scope>
    <source>
        <strain evidence="12">CBS 955.72</strain>
    </source>
</reference>
<feature type="compositionally biased region" description="Basic and acidic residues" evidence="7">
    <location>
        <begin position="849"/>
        <end position="858"/>
    </location>
</feature>
<feature type="compositionally biased region" description="Acidic residues" evidence="7">
    <location>
        <begin position="1"/>
        <end position="11"/>
    </location>
</feature>
<feature type="domain" description="CSC1/OSCA1-like N-terminal transmembrane" evidence="10">
    <location>
        <begin position="34"/>
        <end position="208"/>
    </location>
</feature>
<dbReference type="InterPro" id="IPR032880">
    <property type="entry name" value="CSC1/OSCA1-like_N"/>
</dbReference>
<feature type="region of interest" description="Disordered" evidence="7">
    <location>
        <begin position="776"/>
        <end position="800"/>
    </location>
</feature>
<evidence type="ECO:0000256" key="3">
    <source>
        <dbReference type="ARBA" id="ARBA00022448"/>
    </source>
</evidence>
<reference evidence="12" key="1">
    <citation type="journal article" date="2023" name="Mol. Phylogenet. Evol.">
        <title>Genome-scale phylogeny and comparative genomics of the fungal order Sordariales.</title>
        <authorList>
            <person name="Hensen N."/>
            <person name="Bonometti L."/>
            <person name="Westerberg I."/>
            <person name="Brannstrom I.O."/>
            <person name="Guillou S."/>
            <person name="Cros-Aarteil S."/>
            <person name="Calhoun S."/>
            <person name="Haridas S."/>
            <person name="Kuo A."/>
            <person name="Mondo S."/>
            <person name="Pangilinan J."/>
            <person name="Riley R."/>
            <person name="LaButti K."/>
            <person name="Andreopoulos B."/>
            <person name="Lipzen A."/>
            <person name="Chen C."/>
            <person name="Yan M."/>
            <person name="Daum C."/>
            <person name="Ng V."/>
            <person name="Clum A."/>
            <person name="Steindorff A."/>
            <person name="Ohm R.A."/>
            <person name="Martin F."/>
            <person name="Silar P."/>
            <person name="Natvig D.O."/>
            <person name="Lalanne C."/>
            <person name="Gautier V."/>
            <person name="Ament-Velasquez S.L."/>
            <person name="Kruys A."/>
            <person name="Hutchinson M.I."/>
            <person name="Powell A.J."/>
            <person name="Barry K."/>
            <person name="Miller A.N."/>
            <person name="Grigoriev I.V."/>
            <person name="Debuchy R."/>
            <person name="Gladieux P."/>
            <person name="Hiltunen Thoren M."/>
            <person name="Johannesson H."/>
        </authorList>
    </citation>
    <scope>NUCLEOTIDE SEQUENCE</scope>
    <source>
        <strain evidence="12">CBS 955.72</strain>
    </source>
</reference>
<evidence type="ECO:0000259" key="10">
    <source>
        <dbReference type="Pfam" id="PF13967"/>
    </source>
</evidence>
<dbReference type="PANTHER" id="PTHR13018">
    <property type="entry name" value="PROBABLE MEMBRANE PROTEIN DUF221-RELATED"/>
    <property type="match status" value="1"/>
</dbReference>
<comment type="similarity">
    <text evidence="2">Belongs to the CSC1 (TC 1.A.17) family.</text>
</comment>
<feature type="region of interest" description="Disordered" evidence="7">
    <location>
        <begin position="1"/>
        <end position="25"/>
    </location>
</feature>
<evidence type="ECO:0000256" key="8">
    <source>
        <dbReference type="SAM" id="Phobius"/>
    </source>
</evidence>
<feature type="compositionally biased region" description="Low complexity" evidence="7">
    <location>
        <begin position="865"/>
        <end position="882"/>
    </location>
</feature>
<comment type="subcellular location">
    <subcellularLocation>
        <location evidence="1">Membrane</location>
        <topology evidence="1">Multi-pass membrane protein</topology>
    </subcellularLocation>
</comment>
<gene>
    <name evidence="12" type="ORF">B0T25DRAFT_619534</name>
</gene>
<evidence type="ECO:0000256" key="7">
    <source>
        <dbReference type="SAM" id="MobiDB-lite"/>
    </source>
</evidence>
<feature type="transmembrane region" description="Helical" evidence="8">
    <location>
        <begin position="729"/>
        <end position="747"/>
    </location>
</feature>
<evidence type="ECO:0000313" key="12">
    <source>
        <dbReference type="EMBL" id="KAK3362381.1"/>
    </source>
</evidence>
<feature type="compositionally biased region" description="Basic and acidic residues" evidence="7">
    <location>
        <begin position="329"/>
        <end position="338"/>
    </location>
</feature>
<keyword evidence="6 8" id="KW-0472">Membrane</keyword>
<dbReference type="InterPro" id="IPR027815">
    <property type="entry name" value="CSC1/OSCA1-like_cyt"/>
</dbReference>